<organism evidence="2 3">
    <name type="scientific">Trichinella patagoniensis</name>
    <dbReference type="NCBI Taxonomy" id="990121"/>
    <lineage>
        <taxon>Eukaryota</taxon>
        <taxon>Metazoa</taxon>
        <taxon>Ecdysozoa</taxon>
        <taxon>Nematoda</taxon>
        <taxon>Enoplea</taxon>
        <taxon>Dorylaimia</taxon>
        <taxon>Trichinellida</taxon>
        <taxon>Trichinellidae</taxon>
        <taxon>Trichinella</taxon>
    </lineage>
</organism>
<evidence type="ECO:0000256" key="1">
    <source>
        <dbReference type="SAM" id="MobiDB-lite"/>
    </source>
</evidence>
<accession>A0A0V0YTN2</accession>
<comment type="caution">
    <text evidence="2">The sequence shown here is derived from an EMBL/GenBank/DDBJ whole genome shotgun (WGS) entry which is preliminary data.</text>
</comment>
<reference evidence="2 3" key="1">
    <citation type="submission" date="2015-01" db="EMBL/GenBank/DDBJ databases">
        <title>Evolution of Trichinella species and genotypes.</title>
        <authorList>
            <person name="Korhonen P.K."/>
            <person name="Edoardo P."/>
            <person name="Giuseppe L.R."/>
            <person name="Gasser R.B."/>
        </authorList>
    </citation>
    <scope>NUCLEOTIDE SEQUENCE [LARGE SCALE GENOMIC DNA]</scope>
    <source>
        <strain evidence="2">ISS2496</strain>
    </source>
</reference>
<proteinExistence type="predicted"/>
<gene>
    <name evidence="2" type="ORF">T12_10847</name>
</gene>
<feature type="region of interest" description="Disordered" evidence="1">
    <location>
        <begin position="42"/>
        <end position="82"/>
    </location>
</feature>
<evidence type="ECO:0000313" key="3">
    <source>
        <dbReference type="Proteomes" id="UP000054783"/>
    </source>
</evidence>
<keyword evidence="3" id="KW-1185">Reference proteome</keyword>
<evidence type="ECO:0000313" key="2">
    <source>
        <dbReference type="EMBL" id="KRY03684.1"/>
    </source>
</evidence>
<dbReference type="Proteomes" id="UP000054783">
    <property type="component" value="Unassembled WGS sequence"/>
</dbReference>
<sequence length="82" mass="8881">MILPSSPLSGSSCHKVKVQLQVVLLPKITAIRIDKLPCRGAPHNPTRSIPFGRTHFPGSCPASEDQHVAALPRHNREVSTPV</sequence>
<dbReference type="EMBL" id="JYDQ01002574">
    <property type="protein sequence ID" value="KRY03684.1"/>
    <property type="molecule type" value="Genomic_DNA"/>
</dbReference>
<dbReference type="AlphaFoldDB" id="A0A0V0YTN2"/>
<name>A0A0V0YTN2_9BILA</name>
<protein>
    <submittedName>
        <fullName evidence="2">Uncharacterized protein</fullName>
    </submittedName>
</protein>